<name>A0A645I2V9_9ZZZZ</name>
<dbReference type="AlphaFoldDB" id="A0A645I2V9"/>
<comment type="caution">
    <text evidence="2">The sequence shown here is derived from an EMBL/GenBank/DDBJ whole genome shotgun (WGS) entry which is preliminary data.</text>
</comment>
<sequence>MEKLIGLIGIVCAIWVIYEVWANHKSMPVGEKILWTIAAIIFNIITAIVFYFVKKR</sequence>
<keyword evidence="1" id="KW-0472">Membrane</keyword>
<keyword evidence="1" id="KW-1133">Transmembrane helix</keyword>
<gene>
    <name evidence="2" type="ORF">SDC9_193210</name>
</gene>
<evidence type="ECO:0000256" key="1">
    <source>
        <dbReference type="SAM" id="Phobius"/>
    </source>
</evidence>
<proteinExistence type="predicted"/>
<reference evidence="2" key="1">
    <citation type="submission" date="2019-08" db="EMBL/GenBank/DDBJ databases">
        <authorList>
            <person name="Kucharzyk K."/>
            <person name="Murdoch R.W."/>
            <person name="Higgins S."/>
            <person name="Loffler F."/>
        </authorList>
    </citation>
    <scope>NUCLEOTIDE SEQUENCE</scope>
</reference>
<evidence type="ECO:0008006" key="3">
    <source>
        <dbReference type="Google" id="ProtNLM"/>
    </source>
</evidence>
<protein>
    <recommendedName>
        <fullName evidence="3">Cardiolipin synthase N-terminal domain-containing protein</fullName>
    </recommendedName>
</protein>
<organism evidence="2">
    <name type="scientific">bioreactor metagenome</name>
    <dbReference type="NCBI Taxonomy" id="1076179"/>
    <lineage>
        <taxon>unclassified sequences</taxon>
        <taxon>metagenomes</taxon>
        <taxon>ecological metagenomes</taxon>
    </lineage>
</organism>
<accession>A0A645I2V9</accession>
<evidence type="ECO:0000313" key="2">
    <source>
        <dbReference type="EMBL" id="MPN45641.1"/>
    </source>
</evidence>
<feature type="transmembrane region" description="Helical" evidence="1">
    <location>
        <begin position="32"/>
        <end position="53"/>
    </location>
</feature>
<keyword evidence="1" id="KW-0812">Transmembrane</keyword>
<dbReference type="EMBL" id="VSSQ01105681">
    <property type="protein sequence ID" value="MPN45641.1"/>
    <property type="molecule type" value="Genomic_DNA"/>
</dbReference>